<feature type="signal peptide" evidence="1">
    <location>
        <begin position="1"/>
        <end position="21"/>
    </location>
</feature>
<dbReference type="EMBL" id="CP136892">
    <property type="protein sequence ID" value="WOL02070.1"/>
    <property type="molecule type" value="Genomic_DNA"/>
</dbReference>
<evidence type="ECO:0000256" key="1">
    <source>
        <dbReference type="SAM" id="SignalP"/>
    </source>
</evidence>
<keyword evidence="3" id="KW-1185">Reference proteome</keyword>
<name>A0AAQ3QB06_9LILI</name>
<dbReference type="Proteomes" id="UP001327560">
    <property type="component" value="Chromosome 3"/>
</dbReference>
<feature type="chain" id="PRO_5042982034" evidence="1">
    <location>
        <begin position="22"/>
        <end position="87"/>
    </location>
</feature>
<evidence type="ECO:0000313" key="2">
    <source>
        <dbReference type="EMBL" id="WOL02070.1"/>
    </source>
</evidence>
<proteinExistence type="predicted"/>
<keyword evidence="1" id="KW-0732">Signal</keyword>
<gene>
    <name evidence="2" type="ORF">Cni_G10789</name>
</gene>
<dbReference type="AlphaFoldDB" id="A0AAQ3QB06"/>
<evidence type="ECO:0000313" key="3">
    <source>
        <dbReference type="Proteomes" id="UP001327560"/>
    </source>
</evidence>
<accession>A0AAQ3QB06</accession>
<organism evidence="2 3">
    <name type="scientific">Canna indica</name>
    <name type="common">Indian-shot</name>
    <dbReference type="NCBI Taxonomy" id="4628"/>
    <lineage>
        <taxon>Eukaryota</taxon>
        <taxon>Viridiplantae</taxon>
        <taxon>Streptophyta</taxon>
        <taxon>Embryophyta</taxon>
        <taxon>Tracheophyta</taxon>
        <taxon>Spermatophyta</taxon>
        <taxon>Magnoliopsida</taxon>
        <taxon>Liliopsida</taxon>
        <taxon>Zingiberales</taxon>
        <taxon>Cannaceae</taxon>
        <taxon>Canna</taxon>
    </lineage>
</organism>
<reference evidence="2 3" key="1">
    <citation type="submission" date="2023-10" db="EMBL/GenBank/DDBJ databases">
        <title>Chromosome-scale genome assembly provides insights into flower coloration mechanisms of Canna indica.</title>
        <authorList>
            <person name="Li C."/>
        </authorList>
    </citation>
    <scope>NUCLEOTIDE SEQUENCE [LARGE SCALE GENOMIC DNA]</scope>
    <source>
        <tissue evidence="2">Flower</tissue>
    </source>
</reference>
<sequence>MATKLVLALILLLITIGVSSARPEPSSVSIEAALKAAATTSPLAAGEAKVFHVLVKKRIPPSGPSNRGHSVPISTRHLLNLLPPAYI</sequence>
<protein>
    <submittedName>
        <fullName evidence="2">Uncharacterized protein</fullName>
    </submittedName>
</protein>